<dbReference type="GO" id="GO:0008270">
    <property type="term" value="F:zinc ion binding"/>
    <property type="evidence" value="ECO:0007669"/>
    <property type="project" value="UniProtKB-KW"/>
</dbReference>
<dbReference type="EMBL" id="JAWZYT010001649">
    <property type="protein sequence ID" value="KAK4310299.1"/>
    <property type="molecule type" value="Genomic_DNA"/>
</dbReference>
<reference evidence="3" key="1">
    <citation type="submission" date="2023-11" db="EMBL/GenBank/DDBJ databases">
        <title>Genome assemblies of two species of porcelain crab, Petrolisthes cinctipes and Petrolisthes manimaculis (Anomura: Porcellanidae).</title>
        <authorList>
            <person name="Angst P."/>
        </authorList>
    </citation>
    <scope>NUCLEOTIDE SEQUENCE</scope>
    <source>
        <strain evidence="3">PB745_02</strain>
        <tissue evidence="3">Gill</tissue>
    </source>
</reference>
<feature type="domain" description="CCHC-type" evidence="2">
    <location>
        <begin position="217"/>
        <end position="232"/>
    </location>
</feature>
<protein>
    <recommendedName>
        <fullName evidence="2">CCHC-type domain-containing protein</fullName>
    </recommendedName>
</protein>
<evidence type="ECO:0000313" key="4">
    <source>
        <dbReference type="Proteomes" id="UP001292094"/>
    </source>
</evidence>
<organism evidence="3 4">
    <name type="scientific">Petrolisthes manimaculis</name>
    <dbReference type="NCBI Taxonomy" id="1843537"/>
    <lineage>
        <taxon>Eukaryota</taxon>
        <taxon>Metazoa</taxon>
        <taxon>Ecdysozoa</taxon>
        <taxon>Arthropoda</taxon>
        <taxon>Crustacea</taxon>
        <taxon>Multicrustacea</taxon>
        <taxon>Malacostraca</taxon>
        <taxon>Eumalacostraca</taxon>
        <taxon>Eucarida</taxon>
        <taxon>Decapoda</taxon>
        <taxon>Pleocyemata</taxon>
        <taxon>Anomura</taxon>
        <taxon>Galatheoidea</taxon>
        <taxon>Porcellanidae</taxon>
        <taxon>Petrolisthes</taxon>
    </lineage>
</organism>
<dbReference type="PANTHER" id="PTHR23002">
    <property type="entry name" value="ZINC FINGER CCHC DOMAIN CONTAINING PROTEIN"/>
    <property type="match status" value="1"/>
</dbReference>
<gene>
    <name evidence="3" type="ORF">Pmani_018118</name>
</gene>
<dbReference type="InterPro" id="IPR001878">
    <property type="entry name" value="Znf_CCHC"/>
</dbReference>
<dbReference type="SUPFAM" id="SSF57756">
    <property type="entry name" value="Retrovirus zinc finger-like domains"/>
    <property type="match status" value="1"/>
</dbReference>
<comment type="caution">
    <text evidence="3">The sequence shown here is derived from an EMBL/GenBank/DDBJ whole genome shotgun (WGS) entry which is preliminary data.</text>
</comment>
<feature type="domain" description="CCHC-type" evidence="2">
    <location>
        <begin position="187"/>
        <end position="200"/>
    </location>
</feature>
<accession>A0AAE1PL20</accession>
<dbReference type="GO" id="GO:0003676">
    <property type="term" value="F:nucleic acid binding"/>
    <property type="evidence" value="ECO:0007669"/>
    <property type="project" value="InterPro"/>
</dbReference>
<dbReference type="InterPro" id="IPR036875">
    <property type="entry name" value="Znf_CCHC_sf"/>
</dbReference>
<evidence type="ECO:0000259" key="2">
    <source>
        <dbReference type="PROSITE" id="PS50158"/>
    </source>
</evidence>
<dbReference type="AlphaFoldDB" id="A0AAE1PL20"/>
<dbReference type="SMART" id="SM00343">
    <property type="entry name" value="ZnF_C2HC"/>
    <property type="match status" value="2"/>
</dbReference>
<dbReference type="Pfam" id="PF00098">
    <property type="entry name" value="zf-CCHC"/>
    <property type="match status" value="2"/>
</dbReference>
<evidence type="ECO:0000256" key="1">
    <source>
        <dbReference type="PROSITE-ProRule" id="PRU00047"/>
    </source>
</evidence>
<dbReference type="InterPro" id="IPR051714">
    <property type="entry name" value="Znf_CCHC_NABP"/>
</dbReference>
<evidence type="ECO:0000313" key="3">
    <source>
        <dbReference type="EMBL" id="KAK4310299.1"/>
    </source>
</evidence>
<name>A0AAE1PL20_9EUCA</name>
<keyword evidence="1" id="KW-0863">Zinc-finger</keyword>
<dbReference type="PROSITE" id="PS50158">
    <property type="entry name" value="ZF_CCHC"/>
    <property type="match status" value="2"/>
</dbReference>
<keyword evidence="4" id="KW-1185">Reference proteome</keyword>
<dbReference type="Proteomes" id="UP001292094">
    <property type="component" value="Unassembled WGS sequence"/>
</dbReference>
<dbReference type="Gene3D" id="4.10.60.10">
    <property type="entry name" value="Zinc finger, CCHC-type"/>
    <property type="match status" value="2"/>
</dbReference>
<sequence>MADSFDVKIIPEFDGTSQPVTEWFEKVELVCKLRNVKDLTTVVPLRLTGGAFAVFQQLAESDKKEIEKVKSALYSAKFTAYELFMARRLKSDEVVDVYLADLRRLSYLFGGVSDTALLCAFVAGLPDTVRQLLRAGTRLEAMKLDQVLDRARVLLREESSTAAAAQMRWGATRSRDSPPTRRQDFTCYNCGQPNHLARDCLMPRTRRRGSRSGRVTCHYCREVGHFAASCPENSVGEGASAPAPSQVL</sequence>
<proteinExistence type="predicted"/>
<keyword evidence="1" id="KW-0862">Zinc</keyword>
<keyword evidence="1" id="KW-0479">Metal-binding</keyword>